<evidence type="ECO:0000313" key="2">
    <source>
        <dbReference type="Proteomes" id="UP000054107"/>
    </source>
</evidence>
<gene>
    <name evidence="1" type="primary">PARPA_12467.1 scaffold 45109</name>
</gene>
<protein>
    <submittedName>
        <fullName evidence="1">Uncharacterized protein</fullName>
    </submittedName>
</protein>
<proteinExistence type="predicted"/>
<accession>A0A0B7NRM5</accession>
<sequence>MTYRIIIRLMILKKSSASHQFHKRKPCTIDLVMTAGGNYSQDDLDDGNWDDYFTTEEGQKTRQHMKIQHQKLPKSIRDFLDSVPKTNDIKQIFERYEYKHRILAIIDLAHDFSRLTAESHAFFILQDIRDFYFPNEELTYVPEGRQYHGQIPSMIISDPYNGMWGIVEVESRGYILLDELKFYTAMIRMPEALIENGKHMKHKTMIVGFLILKVDISPSI</sequence>
<reference evidence="1 2" key="1">
    <citation type="submission" date="2014-09" db="EMBL/GenBank/DDBJ databases">
        <authorList>
            <person name="Ellenberger Sabrina"/>
        </authorList>
    </citation>
    <scope>NUCLEOTIDE SEQUENCE [LARGE SCALE GENOMIC DNA]</scope>
    <source>
        <strain evidence="1 2">CBS 412.66</strain>
    </source>
</reference>
<dbReference type="Proteomes" id="UP000054107">
    <property type="component" value="Unassembled WGS sequence"/>
</dbReference>
<organism evidence="1 2">
    <name type="scientific">Parasitella parasitica</name>
    <dbReference type="NCBI Taxonomy" id="35722"/>
    <lineage>
        <taxon>Eukaryota</taxon>
        <taxon>Fungi</taxon>
        <taxon>Fungi incertae sedis</taxon>
        <taxon>Mucoromycota</taxon>
        <taxon>Mucoromycotina</taxon>
        <taxon>Mucoromycetes</taxon>
        <taxon>Mucorales</taxon>
        <taxon>Mucorineae</taxon>
        <taxon>Mucoraceae</taxon>
        <taxon>Parasitella</taxon>
    </lineage>
</organism>
<dbReference type="OrthoDB" id="2205645at2759"/>
<name>A0A0B7NRM5_9FUNG</name>
<evidence type="ECO:0000313" key="1">
    <source>
        <dbReference type="EMBL" id="CEP18165.1"/>
    </source>
</evidence>
<dbReference type="AlphaFoldDB" id="A0A0B7NRM5"/>
<dbReference type="EMBL" id="LN733769">
    <property type="protein sequence ID" value="CEP18165.1"/>
    <property type="molecule type" value="Genomic_DNA"/>
</dbReference>
<keyword evidence="2" id="KW-1185">Reference proteome</keyword>